<reference evidence="2 3" key="1">
    <citation type="submission" date="2019-12" db="EMBL/GenBank/DDBJ databases">
        <title>Comparative genomics gives insights into the taxonomy of the Azoarcus-Aromatoleum group and reveals separate origins of nif in the plant-associated Azoarcus and non-plant-associated Aromatoleum sub-groups.</title>
        <authorList>
            <person name="Lafos M."/>
            <person name="Maluk M."/>
            <person name="Batista M."/>
            <person name="Junghare M."/>
            <person name="Carmona M."/>
            <person name="Faoro H."/>
            <person name="Cruz L.M."/>
            <person name="Battistoni F."/>
            <person name="De Souza E."/>
            <person name="Pedrosa F."/>
            <person name="Chen W.-M."/>
            <person name="Poole P.S."/>
            <person name="Dixon R.A."/>
            <person name="James E.K."/>
        </authorList>
    </citation>
    <scope>NUCLEOTIDE SEQUENCE [LARGE SCALE GENOMIC DNA]</scope>
    <source>
        <strain evidence="2 3">PbN1</strain>
    </source>
</reference>
<accession>A0ABX1NVI3</accession>
<dbReference type="RefSeq" id="WP_169202629.1">
    <property type="nucleotide sequence ID" value="NZ_CP059467.1"/>
</dbReference>
<protein>
    <submittedName>
        <fullName evidence="2">Uncharacterized protein</fullName>
    </submittedName>
</protein>
<evidence type="ECO:0000313" key="3">
    <source>
        <dbReference type="Proteomes" id="UP000633943"/>
    </source>
</evidence>
<organism evidence="2 3">
    <name type="scientific">Aromatoleum bremense</name>
    <dbReference type="NCBI Taxonomy" id="76115"/>
    <lineage>
        <taxon>Bacteria</taxon>
        <taxon>Pseudomonadati</taxon>
        <taxon>Pseudomonadota</taxon>
        <taxon>Betaproteobacteria</taxon>
        <taxon>Rhodocyclales</taxon>
        <taxon>Rhodocyclaceae</taxon>
        <taxon>Aromatoleum</taxon>
    </lineage>
</organism>
<dbReference type="Proteomes" id="UP000633943">
    <property type="component" value="Unassembled WGS sequence"/>
</dbReference>
<feature type="chain" id="PRO_5045106888" evidence="1">
    <location>
        <begin position="35"/>
        <end position="160"/>
    </location>
</feature>
<name>A0ABX1NVI3_9RHOO</name>
<dbReference type="EMBL" id="WTVP01000026">
    <property type="protein sequence ID" value="NMG16026.1"/>
    <property type="molecule type" value="Genomic_DNA"/>
</dbReference>
<keyword evidence="1" id="KW-0732">Signal</keyword>
<proteinExistence type="predicted"/>
<feature type="signal peptide" evidence="1">
    <location>
        <begin position="1"/>
        <end position="34"/>
    </location>
</feature>
<keyword evidence="3" id="KW-1185">Reference proteome</keyword>
<comment type="caution">
    <text evidence="2">The sequence shown here is derived from an EMBL/GenBank/DDBJ whole genome shotgun (WGS) entry which is preliminary data.</text>
</comment>
<sequence length="160" mass="17410">MTEYCTMRSDSLATKTYALSVLIPLMFGAAGARAEPPPPFAVTCNQLVVGPAKSVDDPIRINWDGAKLVTKGHSPDGKIETDEDRVISSKNLPVGRLGGVHFTFHTATHQTKAYRYLTSLKLLPRAKGYSLEMSFATVDAEGLLITAGSIDYDECYLQNL</sequence>
<gene>
    <name evidence="2" type="ORF">GPA24_10825</name>
</gene>
<evidence type="ECO:0000256" key="1">
    <source>
        <dbReference type="SAM" id="SignalP"/>
    </source>
</evidence>
<evidence type="ECO:0000313" key="2">
    <source>
        <dbReference type="EMBL" id="NMG16026.1"/>
    </source>
</evidence>